<dbReference type="SUPFAM" id="SSF56801">
    <property type="entry name" value="Acetyl-CoA synthetase-like"/>
    <property type="match status" value="1"/>
</dbReference>
<evidence type="ECO:0000313" key="6">
    <source>
        <dbReference type="Proteomes" id="UP000017170"/>
    </source>
</evidence>
<feature type="domain" description="AMP-dependent synthetase/ligase" evidence="3">
    <location>
        <begin position="14"/>
        <end position="372"/>
    </location>
</feature>
<dbReference type="PANTHER" id="PTHR43201">
    <property type="entry name" value="ACYL-COA SYNTHETASE"/>
    <property type="match status" value="1"/>
</dbReference>
<dbReference type="Pfam" id="PF00501">
    <property type="entry name" value="AMP-binding"/>
    <property type="match status" value="1"/>
</dbReference>
<proteinExistence type="inferred from homology"/>
<feature type="domain" description="AMP-binding enzyme C-terminal" evidence="4">
    <location>
        <begin position="422"/>
        <end position="497"/>
    </location>
</feature>
<dbReference type="EMBL" id="ATAE01000005">
    <property type="protein sequence ID" value="ERN54603.1"/>
    <property type="molecule type" value="Genomic_DNA"/>
</dbReference>
<evidence type="ECO:0000256" key="1">
    <source>
        <dbReference type="ARBA" id="ARBA00006432"/>
    </source>
</evidence>
<dbReference type="Pfam" id="PF13193">
    <property type="entry name" value="AMP-binding_C"/>
    <property type="match status" value="1"/>
</dbReference>
<dbReference type="Gene3D" id="3.30.300.30">
    <property type="match status" value="1"/>
</dbReference>
<evidence type="ECO:0000259" key="4">
    <source>
        <dbReference type="Pfam" id="PF13193"/>
    </source>
</evidence>
<dbReference type="InterPro" id="IPR020845">
    <property type="entry name" value="AMP-binding_CS"/>
</dbReference>
<organism evidence="5 6">
    <name type="scientific">Alkalihalophilus marmarensis DSM 21297</name>
    <dbReference type="NCBI Taxonomy" id="1188261"/>
    <lineage>
        <taxon>Bacteria</taxon>
        <taxon>Bacillati</taxon>
        <taxon>Bacillota</taxon>
        <taxon>Bacilli</taxon>
        <taxon>Bacillales</taxon>
        <taxon>Bacillaceae</taxon>
        <taxon>Alkalihalophilus</taxon>
    </lineage>
</organism>
<evidence type="ECO:0000259" key="3">
    <source>
        <dbReference type="Pfam" id="PF00501"/>
    </source>
</evidence>
<dbReference type="InterPro" id="IPR045851">
    <property type="entry name" value="AMP-bd_C_sf"/>
</dbReference>
<dbReference type="AlphaFoldDB" id="U6SSJ1"/>
<evidence type="ECO:0000313" key="5">
    <source>
        <dbReference type="EMBL" id="ERN54603.1"/>
    </source>
</evidence>
<evidence type="ECO:0008006" key="7">
    <source>
        <dbReference type="Google" id="ProtNLM"/>
    </source>
</evidence>
<dbReference type="InterPro" id="IPR000873">
    <property type="entry name" value="AMP-dep_synth/lig_dom"/>
</dbReference>
<dbReference type="InterPro" id="IPR025110">
    <property type="entry name" value="AMP-bd_C"/>
</dbReference>
<name>U6SSJ1_9BACI</name>
<accession>U6SSJ1</accession>
<keyword evidence="6" id="KW-1185">Reference proteome</keyword>
<evidence type="ECO:0000256" key="2">
    <source>
        <dbReference type="ARBA" id="ARBA00022598"/>
    </source>
</evidence>
<dbReference type="GO" id="GO:0006631">
    <property type="term" value="P:fatty acid metabolic process"/>
    <property type="evidence" value="ECO:0007669"/>
    <property type="project" value="TreeGrafter"/>
</dbReference>
<dbReference type="PANTHER" id="PTHR43201:SF5">
    <property type="entry name" value="MEDIUM-CHAIN ACYL-COA LIGASE ACSF2, MITOCHONDRIAL"/>
    <property type="match status" value="1"/>
</dbReference>
<dbReference type="Gene3D" id="3.40.50.12780">
    <property type="entry name" value="N-terminal domain of ligase-like"/>
    <property type="match status" value="1"/>
</dbReference>
<dbReference type="FunFam" id="3.30.300.30:FF:000008">
    <property type="entry name" value="2,3-dihydroxybenzoate-AMP ligase"/>
    <property type="match status" value="1"/>
</dbReference>
<dbReference type="InterPro" id="IPR042099">
    <property type="entry name" value="ANL_N_sf"/>
</dbReference>
<dbReference type="PATRIC" id="fig|1188261.3.peg.294"/>
<dbReference type="RefSeq" id="WP_022626706.1">
    <property type="nucleotide sequence ID" value="NZ_ATAE01000005.1"/>
</dbReference>
<protein>
    <recommendedName>
        <fullName evidence="7">Crotonobetaine/carnitine-CoA ligase</fullName>
    </recommendedName>
</protein>
<gene>
    <name evidence="5" type="ORF">A33I_04470</name>
</gene>
<dbReference type="Proteomes" id="UP000017170">
    <property type="component" value="Unassembled WGS sequence"/>
</dbReference>
<reference evidence="5 6" key="1">
    <citation type="journal article" date="2013" name="Genome Announc.">
        <title>Genome Sequence of the Extreme Obligate Alkaliphile Bacillus marmarensis Strain DSM 21297.</title>
        <authorList>
            <person name="Wernick D.G."/>
            <person name="Choi K.Y."/>
            <person name="Tat C.A."/>
            <person name="Lafontaine Rivera J.G."/>
            <person name="Liao J.C."/>
        </authorList>
    </citation>
    <scope>NUCLEOTIDE SEQUENCE [LARGE SCALE GENOMIC DNA]</scope>
    <source>
        <strain evidence="5 6">DSM 21297</strain>
    </source>
</reference>
<comment type="similarity">
    <text evidence="1">Belongs to the ATP-dependent AMP-binding enzyme family.</text>
</comment>
<comment type="caution">
    <text evidence="5">The sequence shown here is derived from an EMBL/GenBank/DDBJ whole genome shotgun (WGS) entry which is preliminary data.</text>
</comment>
<dbReference type="GO" id="GO:0031956">
    <property type="term" value="F:medium-chain fatty acid-CoA ligase activity"/>
    <property type="evidence" value="ECO:0007669"/>
    <property type="project" value="TreeGrafter"/>
</dbReference>
<dbReference type="PROSITE" id="PS00455">
    <property type="entry name" value="AMP_BINDING"/>
    <property type="match status" value="1"/>
</dbReference>
<keyword evidence="2" id="KW-0436">Ligase</keyword>
<sequence>MSLANILSIRDLLEKQVEIRGDKLFLEVEDVDGCVEKATYQEFYNSVLKLGNVLAEEGVKKGDKVLLHLPNSIDFMHAWFAITSLGAVMVPTNILSPKKEMDYLVQHSESKLIITEEEYVEKFEGMDVKVLLARYRGSNIELNLKERMYQAHSTPSDNDINCLDIAAILYTSGTTSKPKGVMITHANYLHAGEYMSSMLKMTSNDKGLIVLPMFHGNGQYYLTMPLITVGGSIALTEKFSATKYFEQAQRFDATIGSLFAAPMKMILKKAKSVTDHSFRDIIFAQSLTKEQLQEFEDHFNVNLLQIYGMTETVGTPLMNPLEGVRKNMSIGIAGSGYSVKLTNAYGKTVSDGEIGQITVKGKKGKTLMLGYYKDEEATKKTLKNDWLYTEDNAKILEDGYFYFVDRMKDMVKRAGENIATSEVESVLNEHPKIADSAVIGIKDEIRDVSLKALVVLKDGEKLTKEEVIDYCRSNIAKFKVPEFIEFLEEFPRTSVGKIQKAKLRDNGRIRN</sequence>